<protein>
    <submittedName>
        <fullName evidence="2">Uncharacterized protein</fullName>
    </submittedName>
</protein>
<evidence type="ECO:0000256" key="1">
    <source>
        <dbReference type="SAM" id="MobiDB-lite"/>
    </source>
</evidence>
<name>A0ABD0JWF5_9CAEN</name>
<feature type="compositionally biased region" description="Polar residues" evidence="1">
    <location>
        <begin position="34"/>
        <end position="43"/>
    </location>
</feature>
<feature type="region of interest" description="Disordered" evidence="1">
    <location>
        <begin position="1"/>
        <end position="52"/>
    </location>
</feature>
<comment type="caution">
    <text evidence="2">The sequence shown here is derived from an EMBL/GenBank/DDBJ whole genome shotgun (WGS) entry which is preliminary data.</text>
</comment>
<keyword evidence="3" id="KW-1185">Reference proteome</keyword>
<dbReference type="EMBL" id="JACVVK020000313">
    <property type="protein sequence ID" value="KAK7478982.1"/>
    <property type="molecule type" value="Genomic_DNA"/>
</dbReference>
<dbReference type="AlphaFoldDB" id="A0ABD0JWF5"/>
<accession>A0ABD0JWF5</accession>
<dbReference type="Proteomes" id="UP001519460">
    <property type="component" value="Unassembled WGS sequence"/>
</dbReference>
<evidence type="ECO:0000313" key="2">
    <source>
        <dbReference type="EMBL" id="KAK7478982.1"/>
    </source>
</evidence>
<evidence type="ECO:0000313" key="3">
    <source>
        <dbReference type="Proteomes" id="UP001519460"/>
    </source>
</evidence>
<gene>
    <name evidence="2" type="ORF">BaRGS_00029743</name>
</gene>
<sequence>MSSANRHTLTVGPNAPQKGIPFETLQTHRRQKGTKMSSANRHTLTVGPVRPK</sequence>
<organism evidence="2 3">
    <name type="scientific">Batillaria attramentaria</name>
    <dbReference type="NCBI Taxonomy" id="370345"/>
    <lineage>
        <taxon>Eukaryota</taxon>
        <taxon>Metazoa</taxon>
        <taxon>Spiralia</taxon>
        <taxon>Lophotrochozoa</taxon>
        <taxon>Mollusca</taxon>
        <taxon>Gastropoda</taxon>
        <taxon>Caenogastropoda</taxon>
        <taxon>Sorbeoconcha</taxon>
        <taxon>Cerithioidea</taxon>
        <taxon>Batillariidae</taxon>
        <taxon>Batillaria</taxon>
    </lineage>
</organism>
<feature type="non-terminal residue" evidence="2">
    <location>
        <position position="52"/>
    </location>
</feature>
<reference evidence="2 3" key="1">
    <citation type="journal article" date="2023" name="Sci. Data">
        <title>Genome assembly of the Korean intertidal mud-creeper Batillaria attramentaria.</title>
        <authorList>
            <person name="Patra A.K."/>
            <person name="Ho P.T."/>
            <person name="Jun S."/>
            <person name="Lee S.J."/>
            <person name="Kim Y."/>
            <person name="Won Y.J."/>
        </authorList>
    </citation>
    <scope>NUCLEOTIDE SEQUENCE [LARGE SCALE GENOMIC DNA]</scope>
    <source>
        <strain evidence="2">Wonlab-2016</strain>
    </source>
</reference>
<proteinExistence type="predicted"/>